<feature type="transmembrane region" description="Helical" evidence="2">
    <location>
        <begin position="33"/>
        <end position="57"/>
    </location>
</feature>
<dbReference type="Pfam" id="PF10067">
    <property type="entry name" value="DUF2306"/>
    <property type="match status" value="1"/>
</dbReference>
<keyword evidence="2" id="KW-1133">Transmembrane helix</keyword>
<dbReference type="RefSeq" id="WP_179489240.1">
    <property type="nucleotide sequence ID" value="NZ_JACCBV010000001.1"/>
</dbReference>
<feature type="transmembrane region" description="Helical" evidence="2">
    <location>
        <begin position="180"/>
        <end position="199"/>
    </location>
</feature>
<proteinExistence type="predicted"/>
<reference evidence="3 4" key="1">
    <citation type="submission" date="2020-07" db="EMBL/GenBank/DDBJ databases">
        <title>Sequencing the genomes of 1000 actinobacteria strains.</title>
        <authorList>
            <person name="Klenk H.-P."/>
        </authorList>
    </citation>
    <scope>NUCLEOTIDE SEQUENCE [LARGE SCALE GENOMIC DNA]</scope>
    <source>
        <strain evidence="3 4">DSM 24662</strain>
    </source>
</reference>
<dbReference type="Proteomes" id="UP000576969">
    <property type="component" value="Unassembled WGS sequence"/>
</dbReference>
<gene>
    <name evidence="3" type="ORF">BJ991_001752</name>
</gene>
<feature type="transmembrane region" description="Helical" evidence="2">
    <location>
        <begin position="77"/>
        <end position="102"/>
    </location>
</feature>
<feature type="transmembrane region" description="Helical" evidence="2">
    <location>
        <begin position="114"/>
        <end position="134"/>
    </location>
</feature>
<keyword evidence="2" id="KW-0812">Transmembrane</keyword>
<feature type="transmembrane region" description="Helical" evidence="2">
    <location>
        <begin position="140"/>
        <end position="159"/>
    </location>
</feature>
<name>A0A7Y9GNL5_9MICO</name>
<dbReference type="InterPro" id="IPR018750">
    <property type="entry name" value="DUF2306_membrane"/>
</dbReference>
<sequence length="275" mass="29460">MSQHKGVATANGRASSGASPEVGRLGTRIGWTWVLLSSLAVVAYAVIPYLTAALPVLAEADGGTGGLADHYATQAPVVVAGFYAHIVGGGVALALMPLQFWRMLRERTPKAHRWIGRVALVGLAVGAVGALVIAPFNSAGLVGLFGFGGLGVVWLYAGWRAYRAIRRGDVDNHRAWMMRTFAVTYSAVTLRLWLFALIFAQIPFAGPDGFDFGAAFDNAYGVVPFLAWIPNLIVAEWLIRRRGLPSYRIAPASAHRPVHATPRQTLDAAVSMNRV</sequence>
<evidence type="ECO:0000313" key="4">
    <source>
        <dbReference type="Proteomes" id="UP000576969"/>
    </source>
</evidence>
<evidence type="ECO:0000256" key="1">
    <source>
        <dbReference type="SAM" id="MobiDB-lite"/>
    </source>
</evidence>
<dbReference type="EMBL" id="JACCBV010000001">
    <property type="protein sequence ID" value="NYE19724.1"/>
    <property type="molecule type" value="Genomic_DNA"/>
</dbReference>
<keyword evidence="2" id="KW-0472">Membrane</keyword>
<evidence type="ECO:0000313" key="3">
    <source>
        <dbReference type="EMBL" id="NYE19724.1"/>
    </source>
</evidence>
<feature type="transmembrane region" description="Helical" evidence="2">
    <location>
        <begin position="219"/>
        <end position="239"/>
    </location>
</feature>
<accession>A0A7Y9GNL5</accession>
<comment type="caution">
    <text evidence="3">The sequence shown here is derived from an EMBL/GenBank/DDBJ whole genome shotgun (WGS) entry which is preliminary data.</text>
</comment>
<keyword evidence="4" id="KW-1185">Reference proteome</keyword>
<feature type="region of interest" description="Disordered" evidence="1">
    <location>
        <begin position="1"/>
        <end position="21"/>
    </location>
</feature>
<evidence type="ECO:0000256" key="2">
    <source>
        <dbReference type="SAM" id="Phobius"/>
    </source>
</evidence>
<organism evidence="3 4">
    <name type="scientific">Microbacterium immunditiarum</name>
    <dbReference type="NCBI Taxonomy" id="337480"/>
    <lineage>
        <taxon>Bacteria</taxon>
        <taxon>Bacillati</taxon>
        <taxon>Actinomycetota</taxon>
        <taxon>Actinomycetes</taxon>
        <taxon>Micrococcales</taxon>
        <taxon>Microbacteriaceae</taxon>
        <taxon>Microbacterium</taxon>
    </lineage>
</organism>
<dbReference type="AlphaFoldDB" id="A0A7Y9GNL5"/>
<protein>
    <submittedName>
        <fullName evidence="3">Putative membrane protein</fullName>
    </submittedName>
</protein>